<dbReference type="EMBL" id="JAKOGI010000207">
    <property type="protein sequence ID" value="KAJ8439827.1"/>
    <property type="molecule type" value="Genomic_DNA"/>
</dbReference>
<evidence type="ECO:0000313" key="3">
    <source>
        <dbReference type="EMBL" id="KAJ8439827.1"/>
    </source>
</evidence>
<feature type="region of interest" description="Disordered" evidence="2">
    <location>
        <begin position="244"/>
        <end position="279"/>
    </location>
</feature>
<evidence type="ECO:0000256" key="1">
    <source>
        <dbReference type="SAM" id="Coils"/>
    </source>
</evidence>
<comment type="caution">
    <text evidence="3">The sequence shown here is derived from an EMBL/GenBank/DDBJ whole genome shotgun (WGS) entry which is preliminary data.</text>
</comment>
<reference evidence="3" key="1">
    <citation type="submission" date="2022-04" db="EMBL/GenBank/DDBJ databases">
        <title>Carnegiea gigantea Genome sequencing and assembly v2.</title>
        <authorList>
            <person name="Copetti D."/>
            <person name="Sanderson M.J."/>
            <person name="Burquez A."/>
            <person name="Wojciechowski M.F."/>
        </authorList>
    </citation>
    <scope>NUCLEOTIDE SEQUENCE</scope>
    <source>
        <strain evidence="3">SGP5-SGP5p</strain>
        <tissue evidence="3">Aerial part</tissue>
    </source>
</reference>
<dbReference type="Proteomes" id="UP001153076">
    <property type="component" value="Unassembled WGS sequence"/>
</dbReference>
<keyword evidence="4" id="KW-1185">Reference proteome</keyword>
<accession>A0A9Q1QF39</accession>
<feature type="compositionally biased region" description="Pro residues" evidence="2">
    <location>
        <begin position="252"/>
        <end position="272"/>
    </location>
</feature>
<proteinExistence type="predicted"/>
<protein>
    <submittedName>
        <fullName evidence="3">Uncharacterized protein</fullName>
    </submittedName>
</protein>
<organism evidence="3 4">
    <name type="scientific">Carnegiea gigantea</name>
    <dbReference type="NCBI Taxonomy" id="171969"/>
    <lineage>
        <taxon>Eukaryota</taxon>
        <taxon>Viridiplantae</taxon>
        <taxon>Streptophyta</taxon>
        <taxon>Embryophyta</taxon>
        <taxon>Tracheophyta</taxon>
        <taxon>Spermatophyta</taxon>
        <taxon>Magnoliopsida</taxon>
        <taxon>eudicotyledons</taxon>
        <taxon>Gunneridae</taxon>
        <taxon>Pentapetalae</taxon>
        <taxon>Caryophyllales</taxon>
        <taxon>Cactineae</taxon>
        <taxon>Cactaceae</taxon>
        <taxon>Cactoideae</taxon>
        <taxon>Echinocereeae</taxon>
        <taxon>Carnegiea</taxon>
    </lineage>
</organism>
<feature type="coiled-coil region" evidence="1">
    <location>
        <begin position="136"/>
        <end position="163"/>
    </location>
</feature>
<feature type="region of interest" description="Disordered" evidence="2">
    <location>
        <begin position="163"/>
        <end position="191"/>
    </location>
</feature>
<evidence type="ECO:0000313" key="4">
    <source>
        <dbReference type="Proteomes" id="UP001153076"/>
    </source>
</evidence>
<evidence type="ECO:0000256" key="2">
    <source>
        <dbReference type="SAM" id="MobiDB-lite"/>
    </source>
</evidence>
<sequence length="279" mass="31004">MKVLIVASIFQTIQGNIILSLESCEYRITVKEIGPASQVLHRACKKTGFPFMEAKDSNNDVVGFEDIDDHWDDATKSDTGKKANFDAEVEDSAVQESSNFQNNSNLMQEVERSMDNSIRAGSNNYVTRTKIVCFSHDGCSKKISKITRQLQALENDHENIDHHHLNAENSHPPPSFERCINDGLDHSKTLEDGRDLLGHQTQEDFQGNDEPSKPLGRESRIDVDAAVSGPAEAATNVCSVWATTEFSNSRPAPRPDLSPLPRPLRSPWPRPRAPQLASN</sequence>
<feature type="compositionally biased region" description="Basic and acidic residues" evidence="2">
    <location>
        <begin position="179"/>
        <end position="191"/>
    </location>
</feature>
<gene>
    <name evidence="3" type="ORF">Cgig2_029087</name>
</gene>
<name>A0A9Q1QF39_9CARY</name>
<dbReference type="AlphaFoldDB" id="A0A9Q1QF39"/>
<keyword evidence="1" id="KW-0175">Coiled coil</keyword>